<name>A0ABV2CQQ2_9RHOO</name>
<feature type="chain" id="PRO_5047497682" description="Lipoprotein" evidence="2">
    <location>
        <begin position="28"/>
        <end position="242"/>
    </location>
</feature>
<comment type="caution">
    <text evidence="3">The sequence shown here is derived from an EMBL/GenBank/DDBJ whole genome shotgun (WGS) entry which is preliminary data.</text>
</comment>
<evidence type="ECO:0008006" key="5">
    <source>
        <dbReference type="Google" id="ProtNLM"/>
    </source>
</evidence>
<organism evidence="3 4">
    <name type="scientific">Uliginosibacterium paludis</name>
    <dbReference type="NCBI Taxonomy" id="1615952"/>
    <lineage>
        <taxon>Bacteria</taxon>
        <taxon>Pseudomonadati</taxon>
        <taxon>Pseudomonadota</taxon>
        <taxon>Betaproteobacteria</taxon>
        <taxon>Rhodocyclales</taxon>
        <taxon>Zoogloeaceae</taxon>
        <taxon>Uliginosibacterium</taxon>
    </lineage>
</organism>
<keyword evidence="2" id="KW-0732">Signal</keyword>
<dbReference type="RefSeq" id="WP_345923561.1">
    <property type="nucleotide sequence ID" value="NZ_JBDIVF010000001.1"/>
</dbReference>
<reference evidence="3 4" key="1">
    <citation type="submission" date="2024-07" db="EMBL/GenBank/DDBJ databases">
        <title>Uliginosibacterium paludis KCTC:42655.</title>
        <authorList>
            <person name="Kim M.K."/>
        </authorList>
    </citation>
    <scope>NUCLEOTIDE SEQUENCE [LARGE SCALE GENOMIC DNA]</scope>
    <source>
        <strain evidence="3 4">KCTC 42655</strain>
    </source>
</reference>
<evidence type="ECO:0000313" key="3">
    <source>
        <dbReference type="EMBL" id="MET1490092.1"/>
    </source>
</evidence>
<dbReference type="EMBL" id="JBEWLZ010000004">
    <property type="protein sequence ID" value="MET1490092.1"/>
    <property type="molecule type" value="Genomic_DNA"/>
</dbReference>
<evidence type="ECO:0000313" key="4">
    <source>
        <dbReference type="Proteomes" id="UP001548590"/>
    </source>
</evidence>
<keyword evidence="4" id="KW-1185">Reference proteome</keyword>
<evidence type="ECO:0000256" key="1">
    <source>
        <dbReference type="SAM" id="MobiDB-lite"/>
    </source>
</evidence>
<protein>
    <recommendedName>
        <fullName evidence="5">Lipoprotein</fullName>
    </recommendedName>
</protein>
<feature type="region of interest" description="Disordered" evidence="1">
    <location>
        <begin position="31"/>
        <end position="59"/>
    </location>
</feature>
<accession>A0ABV2CQQ2</accession>
<sequence>MFRNPALWRKVPVIVTCSLLLAITASCRDKQLPPTTPAAESKDEFPPSPPVPAYPQSVGASLPYEDSTGSFDENLGLRTFMLPLANGQSLHLTAAYLSQMQDRHDPSDRTFALADLNAGFTSIYAVETAAGTHWRKALVQVGEFSQDYCGDIEIVHYLESAKVSAISFGDRVLTDEILSEAHCPVKQDYIQDEHTPIAPGTDPFGDFCKARSECLVKYLSQPEKADKLRKSLPQALLDVHLD</sequence>
<dbReference type="PROSITE" id="PS51257">
    <property type="entry name" value="PROKAR_LIPOPROTEIN"/>
    <property type="match status" value="1"/>
</dbReference>
<proteinExistence type="predicted"/>
<dbReference type="Proteomes" id="UP001548590">
    <property type="component" value="Unassembled WGS sequence"/>
</dbReference>
<gene>
    <name evidence="3" type="ORF">ABVT11_09660</name>
</gene>
<feature type="signal peptide" evidence="2">
    <location>
        <begin position="1"/>
        <end position="27"/>
    </location>
</feature>
<evidence type="ECO:0000256" key="2">
    <source>
        <dbReference type="SAM" id="SignalP"/>
    </source>
</evidence>